<dbReference type="GeneID" id="60754936"/>
<feature type="signal peptide" evidence="2">
    <location>
        <begin position="1"/>
        <end position="21"/>
    </location>
</feature>
<name>A0A009IPX0_ACIB9</name>
<evidence type="ECO:0000256" key="2">
    <source>
        <dbReference type="SAM" id="SignalP"/>
    </source>
</evidence>
<proteinExistence type="predicted"/>
<reference evidence="3 4" key="1">
    <citation type="submission" date="2014-02" db="EMBL/GenBank/DDBJ databases">
        <title>Comparative genomics and transcriptomics to identify genetic mechanisms underlying the emergence of carbapenem resistant Acinetobacter baumannii (CRAb).</title>
        <authorList>
            <person name="Harris A.D."/>
            <person name="Johnson K.J."/>
            <person name="George J."/>
            <person name="Shefchek K."/>
            <person name="Daugherty S.C."/>
            <person name="Parankush S."/>
            <person name="Sadzewicz L."/>
            <person name="Tallon L."/>
            <person name="Sengamalay N."/>
            <person name="Hazen T.H."/>
            <person name="Rasko D.A."/>
        </authorList>
    </citation>
    <scope>NUCLEOTIDE SEQUENCE [LARGE SCALE GENOMIC DNA]</scope>
    <source>
        <strain evidence="3 4">1295743</strain>
    </source>
</reference>
<feature type="region of interest" description="Disordered" evidence="1">
    <location>
        <begin position="25"/>
        <end position="66"/>
    </location>
</feature>
<evidence type="ECO:0000313" key="3">
    <source>
        <dbReference type="EMBL" id="EXB06794.1"/>
    </source>
</evidence>
<gene>
    <name evidence="3" type="ORF">J512_1031</name>
</gene>
<evidence type="ECO:0000256" key="1">
    <source>
        <dbReference type="SAM" id="MobiDB-lite"/>
    </source>
</evidence>
<dbReference type="AlphaFoldDB" id="A0A009IPX0"/>
<dbReference type="EMBL" id="JEWH01000008">
    <property type="protein sequence ID" value="EXB06794.1"/>
    <property type="molecule type" value="Genomic_DNA"/>
</dbReference>
<dbReference type="Proteomes" id="UP000020595">
    <property type="component" value="Unassembled WGS sequence"/>
</dbReference>
<evidence type="ECO:0000313" key="4">
    <source>
        <dbReference type="Proteomes" id="UP000020595"/>
    </source>
</evidence>
<accession>A0A009IPX0</accession>
<feature type="chain" id="PRO_5001446859" evidence="2">
    <location>
        <begin position="22"/>
        <end position="66"/>
    </location>
</feature>
<dbReference type="PATRIC" id="fig|1310613.3.peg.984"/>
<comment type="caution">
    <text evidence="3">The sequence shown here is derived from an EMBL/GenBank/DDBJ whole genome shotgun (WGS) entry which is preliminary data.</text>
</comment>
<protein>
    <submittedName>
        <fullName evidence="3">Uncharacterized protein</fullName>
    </submittedName>
</protein>
<keyword evidence="2" id="KW-0732">Signal</keyword>
<feature type="compositionally biased region" description="Polar residues" evidence="1">
    <location>
        <begin position="39"/>
        <end position="50"/>
    </location>
</feature>
<organism evidence="3 4">
    <name type="scientific">Acinetobacter baumannii (strain 1295743)</name>
    <dbReference type="NCBI Taxonomy" id="1310613"/>
    <lineage>
        <taxon>Bacteria</taxon>
        <taxon>Pseudomonadati</taxon>
        <taxon>Pseudomonadota</taxon>
        <taxon>Gammaproteobacteria</taxon>
        <taxon>Moraxellales</taxon>
        <taxon>Moraxellaceae</taxon>
        <taxon>Acinetobacter</taxon>
        <taxon>Acinetobacter calcoaceticus/baumannii complex</taxon>
    </lineage>
</organism>
<sequence length="66" mass="6598">MKLAKTLLATTLALTAASTFAASKHDQAHNTAGEEKVVVSTQEQANTANAASDAVGSASEAAPATR</sequence>
<dbReference type="RefSeq" id="WP_000761577.1">
    <property type="nucleotide sequence ID" value="NZ_JEWH01000008.1"/>
</dbReference>
<feature type="compositionally biased region" description="Basic and acidic residues" evidence="1">
    <location>
        <begin position="25"/>
        <end position="37"/>
    </location>
</feature>